<dbReference type="Proteomes" id="UP001176806">
    <property type="component" value="Unassembled WGS sequence"/>
</dbReference>
<accession>A0ABT8WMW8</accession>
<keyword evidence="1" id="KW-0812">Transmembrane</keyword>
<dbReference type="EMBL" id="JAUOEL010000003">
    <property type="protein sequence ID" value="MDO5974503.1"/>
    <property type="molecule type" value="Genomic_DNA"/>
</dbReference>
<keyword evidence="3" id="KW-1185">Reference proteome</keyword>
<reference evidence="2" key="1">
    <citation type="submission" date="2023-07" db="EMBL/GenBank/DDBJ databases">
        <title>Two novel species in the genus Flavivirga.</title>
        <authorList>
            <person name="Kwon K."/>
        </authorList>
    </citation>
    <scope>NUCLEOTIDE SEQUENCE</scope>
    <source>
        <strain evidence="2">KACC 14158</strain>
    </source>
</reference>
<evidence type="ECO:0000313" key="2">
    <source>
        <dbReference type="EMBL" id="MDO5974503.1"/>
    </source>
</evidence>
<sequence length="401" mass="45735">MLKSIKTYLEYGNHFCGVEHTVQNDQDVIYTTVLKKSKNDIDIENVLKETSFDSLFDKLPKKQPVFLIINNNNVLTKQIKSPLKEIEKLVYNAFPNINLEDFFYEGITQEDNHFIAICRKVYVKELISKYQTKEFSIINVSLGNSVITNSSNFINSNTICTSNANISIANGSITAIDKIETKELIHYNVNGLEVNNNQLLSFSGALNVVLQSFSPLTNFDLLKQSLKIDYQQSRFFTQFVKFALVFILTSLLINFFIFNHYFNEVNTLEQTSQVNQTTKKKLLDLNESVNKSQKMVDDMLKSSASKSSYFANIIIQGLPNSILLSELNFQPVLKRIKKGQSIEVDSNVILISGASNNSDMFSEWMVDINKLNWVRKTEILSYEDTSKTSSNFSIKLVITND</sequence>
<keyword evidence="1" id="KW-1133">Transmembrane helix</keyword>
<gene>
    <name evidence="2" type="ORF">Q4Q40_09930</name>
</gene>
<protein>
    <submittedName>
        <fullName evidence="2">Uncharacterized protein</fullName>
    </submittedName>
</protein>
<dbReference type="RefSeq" id="WP_303301641.1">
    <property type="nucleotide sequence ID" value="NZ_BAABDA010000050.1"/>
</dbReference>
<evidence type="ECO:0000313" key="3">
    <source>
        <dbReference type="Proteomes" id="UP001176806"/>
    </source>
</evidence>
<proteinExistence type="predicted"/>
<name>A0ABT8WMW8_9FLAO</name>
<comment type="caution">
    <text evidence="2">The sequence shown here is derived from an EMBL/GenBank/DDBJ whole genome shotgun (WGS) entry which is preliminary data.</text>
</comment>
<evidence type="ECO:0000256" key="1">
    <source>
        <dbReference type="SAM" id="Phobius"/>
    </source>
</evidence>
<feature type="transmembrane region" description="Helical" evidence="1">
    <location>
        <begin position="242"/>
        <end position="262"/>
    </location>
</feature>
<organism evidence="2 3">
    <name type="scientific">Flavivirga jejuensis</name>
    <dbReference type="NCBI Taxonomy" id="870487"/>
    <lineage>
        <taxon>Bacteria</taxon>
        <taxon>Pseudomonadati</taxon>
        <taxon>Bacteroidota</taxon>
        <taxon>Flavobacteriia</taxon>
        <taxon>Flavobacteriales</taxon>
        <taxon>Flavobacteriaceae</taxon>
        <taxon>Flavivirga</taxon>
    </lineage>
</organism>
<keyword evidence="1" id="KW-0472">Membrane</keyword>